<keyword evidence="1" id="KW-0175">Coiled coil</keyword>
<proteinExistence type="predicted"/>
<evidence type="ECO:0000256" key="1">
    <source>
        <dbReference type="SAM" id="Coils"/>
    </source>
</evidence>
<keyword evidence="5" id="KW-1185">Reference proteome</keyword>
<protein>
    <submittedName>
        <fullName evidence="3">Uncharacterized protein</fullName>
    </submittedName>
</protein>
<reference evidence="4" key="2">
    <citation type="submission" date="2021-11" db="EMBL/GenBank/DDBJ databases">
        <authorList>
            <consortium name="Genoscope - CEA"/>
            <person name="William W."/>
        </authorList>
    </citation>
    <scope>NUCLEOTIDE SEQUENCE</scope>
</reference>
<accession>A0A7S4EAY5</accession>
<gene>
    <name evidence="3" type="ORF">PCAL00307_LOCUS16812</name>
    <name evidence="4" type="ORF">PECAL_3P01660</name>
</gene>
<evidence type="ECO:0000313" key="5">
    <source>
        <dbReference type="Proteomes" id="UP000789595"/>
    </source>
</evidence>
<feature type="compositionally biased region" description="Basic and acidic residues" evidence="2">
    <location>
        <begin position="120"/>
        <end position="134"/>
    </location>
</feature>
<feature type="compositionally biased region" description="Basic and acidic residues" evidence="2">
    <location>
        <begin position="67"/>
        <end position="77"/>
    </location>
</feature>
<evidence type="ECO:0000256" key="2">
    <source>
        <dbReference type="SAM" id="MobiDB-lite"/>
    </source>
</evidence>
<feature type="region of interest" description="Disordered" evidence="2">
    <location>
        <begin position="259"/>
        <end position="305"/>
    </location>
</feature>
<feature type="region of interest" description="Disordered" evidence="2">
    <location>
        <begin position="67"/>
        <end position="171"/>
    </location>
</feature>
<feature type="coiled-coil region" evidence="1">
    <location>
        <begin position="201"/>
        <end position="235"/>
    </location>
</feature>
<reference evidence="3" key="1">
    <citation type="submission" date="2021-01" db="EMBL/GenBank/DDBJ databases">
        <authorList>
            <person name="Corre E."/>
            <person name="Pelletier E."/>
            <person name="Niang G."/>
            <person name="Scheremetjew M."/>
            <person name="Finn R."/>
            <person name="Kale V."/>
            <person name="Holt S."/>
            <person name="Cochrane G."/>
            <person name="Meng A."/>
            <person name="Brown T."/>
            <person name="Cohen L."/>
        </authorList>
    </citation>
    <scope>NUCLEOTIDE SEQUENCE</scope>
    <source>
        <strain evidence="3">CCMP1756</strain>
    </source>
</reference>
<name>A0A7S4EAY5_9STRA</name>
<organism evidence="3">
    <name type="scientific">Pelagomonas calceolata</name>
    <dbReference type="NCBI Taxonomy" id="35677"/>
    <lineage>
        <taxon>Eukaryota</taxon>
        <taxon>Sar</taxon>
        <taxon>Stramenopiles</taxon>
        <taxon>Ochrophyta</taxon>
        <taxon>Pelagophyceae</taxon>
        <taxon>Pelagomonadales</taxon>
        <taxon>Pelagomonadaceae</taxon>
        <taxon>Pelagomonas</taxon>
    </lineage>
</organism>
<dbReference type="EMBL" id="HBIW01019542">
    <property type="protein sequence ID" value="CAE0701376.1"/>
    <property type="molecule type" value="Transcribed_RNA"/>
</dbReference>
<dbReference type="AlphaFoldDB" id="A0A7S4EAY5"/>
<evidence type="ECO:0000313" key="4">
    <source>
        <dbReference type="EMBL" id="CAH0370289.1"/>
    </source>
</evidence>
<sequence length="305" mass="33812">MADLPPPPDPAAVQAMMDAKTPHEAAMARVKMSSQEIWELYQQAEEFNKQDAVLELEMKNAWLEYEKTKAPLEEAKKRLTTPGALNPDNPPPPLEPELIGLPPLSDPWWKHKRGPPPPPSDERAPDMPPRKLNEGEAPPPPPSNPYAKFENLADSSDDEKPSRKNLEGIVSSELNLEQLKAYSDMSEAEFEKVLQLKDEEIATKQSKNSEQERRIAEANETLQKVEAKTAELSAAMARDAPVEELAALHRELDQLVLQTSRNLPADFPPPPERGELSGDSEDEGLAGVDAGVEEEKDDPSPRSDE</sequence>
<evidence type="ECO:0000313" key="3">
    <source>
        <dbReference type="EMBL" id="CAE0701376.1"/>
    </source>
</evidence>
<dbReference type="EMBL" id="CAKKNE010000003">
    <property type="protein sequence ID" value="CAH0370289.1"/>
    <property type="molecule type" value="Genomic_DNA"/>
</dbReference>
<dbReference type="Proteomes" id="UP000789595">
    <property type="component" value="Unassembled WGS sequence"/>
</dbReference>